<organism evidence="1 2">
    <name type="scientific">Streptacidiphilus alkalitolerans</name>
    <dbReference type="NCBI Taxonomy" id="3342712"/>
    <lineage>
        <taxon>Bacteria</taxon>
        <taxon>Bacillati</taxon>
        <taxon>Actinomycetota</taxon>
        <taxon>Actinomycetes</taxon>
        <taxon>Kitasatosporales</taxon>
        <taxon>Streptomycetaceae</taxon>
        <taxon>Streptacidiphilus</taxon>
    </lineage>
</organism>
<evidence type="ECO:0000313" key="1">
    <source>
        <dbReference type="EMBL" id="MFC1408834.1"/>
    </source>
</evidence>
<dbReference type="EMBL" id="JBHEZX010000002">
    <property type="protein sequence ID" value="MFC1408834.1"/>
    <property type="molecule type" value="Genomic_DNA"/>
</dbReference>
<dbReference type="Proteomes" id="UP001592582">
    <property type="component" value="Unassembled WGS sequence"/>
</dbReference>
<gene>
    <name evidence="1" type="ORF">ACEZDG_06020</name>
</gene>
<sequence>MGASAWDYIEPYAGDIAAALAAVRQREFERLFVHGTTWDELQPPERPFTSVDDLGELWQDEIFGSEGTHTIVDVWEVIDTEGYDDDHTVRLLSDRESVEMFGTAEPTRADFERAQEDYRARRRGSEALWEMPRWSAWCKPLKEGDGATAAIAFWGFSGD</sequence>
<comment type="caution">
    <text evidence="1">The sequence shown here is derived from an EMBL/GenBank/DDBJ whole genome shotgun (WGS) entry which is preliminary data.</text>
</comment>
<accession>A0ABV6V540</accession>
<reference evidence="1 2" key="1">
    <citation type="submission" date="2024-09" db="EMBL/GenBank/DDBJ databases">
        <authorList>
            <person name="Lee S.D."/>
        </authorList>
    </citation>
    <scope>NUCLEOTIDE SEQUENCE [LARGE SCALE GENOMIC DNA]</scope>
    <source>
        <strain evidence="1 2">N1-1</strain>
    </source>
</reference>
<evidence type="ECO:0000313" key="2">
    <source>
        <dbReference type="Proteomes" id="UP001592582"/>
    </source>
</evidence>
<proteinExistence type="predicted"/>
<name>A0ABV6V540_9ACTN</name>
<keyword evidence="2" id="KW-1185">Reference proteome</keyword>
<protein>
    <submittedName>
        <fullName evidence="1">Uncharacterized protein</fullName>
    </submittedName>
</protein>